<evidence type="ECO:0000313" key="3">
    <source>
        <dbReference type="Proteomes" id="UP000597444"/>
    </source>
</evidence>
<keyword evidence="1" id="KW-0812">Transmembrane</keyword>
<evidence type="ECO:0000313" key="2">
    <source>
        <dbReference type="EMBL" id="GHO99527.1"/>
    </source>
</evidence>
<evidence type="ECO:0000256" key="1">
    <source>
        <dbReference type="SAM" id="Phobius"/>
    </source>
</evidence>
<dbReference type="Proteomes" id="UP000597444">
    <property type="component" value="Unassembled WGS sequence"/>
</dbReference>
<organism evidence="2 3">
    <name type="scientific">Reticulibacter mediterranei</name>
    <dbReference type="NCBI Taxonomy" id="2778369"/>
    <lineage>
        <taxon>Bacteria</taxon>
        <taxon>Bacillati</taxon>
        <taxon>Chloroflexota</taxon>
        <taxon>Ktedonobacteria</taxon>
        <taxon>Ktedonobacterales</taxon>
        <taxon>Reticulibacteraceae</taxon>
        <taxon>Reticulibacter</taxon>
    </lineage>
</organism>
<feature type="transmembrane region" description="Helical" evidence="1">
    <location>
        <begin position="45"/>
        <end position="69"/>
    </location>
</feature>
<accession>A0A8J3N9P0</accession>
<reference evidence="2" key="1">
    <citation type="submission" date="2020-10" db="EMBL/GenBank/DDBJ databases">
        <title>Taxonomic study of unclassified bacteria belonging to the class Ktedonobacteria.</title>
        <authorList>
            <person name="Yabe S."/>
            <person name="Wang C.M."/>
            <person name="Zheng Y."/>
            <person name="Sakai Y."/>
            <person name="Cavaletti L."/>
            <person name="Monciardini P."/>
            <person name="Donadio S."/>
        </authorList>
    </citation>
    <scope>NUCLEOTIDE SEQUENCE</scope>
    <source>
        <strain evidence="2">ID150040</strain>
    </source>
</reference>
<keyword evidence="1" id="KW-0472">Membrane</keyword>
<feature type="transmembrane region" description="Helical" evidence="1">
    <location>
        <begin position="12"/>
        <end position="33"/>
    </location>
</feature>
<name>A0A8J3N9P0_9CHLR</name>
<sequence length="74" mass="8300">MDDNDQDERGGMVLVAWLLLLMWALFGLLIAWLCSGDGEGVARWIGMFQAYFCYVWISVALAAVLMLAIGDEQR</sequence>
<gene>
    <name evidence="2" type="ORF">KSF_095750</name>
</gene>
<keyword evidence="1" id="KW-1133">Transmembrane helix</keyword>
<proteinExistence type="predicted"/>
<dbReference type="RefSeq" id="WP_220210169.1">
    <property type="nucleotide sequence ID" value="NZ_BNJK01000002.1"/>
</dbReference>
<dbReference type="AlphaFoldDB" id="A0A8J3N9P0"/>
<keyword evidence="3" id="KW-1185">Reference proteome</keyword>
<protein>
    <submittedName>
        <fullName evidence="2">Uncharacterized protein</fullName>
    </submittedName>
</protein>
<comment type="caution">
    <text evidence="2">The sequence shown here is derived from an EMBL/GenBank/DDBJ whole genome shotgun (WGS) entry which is preliminary data.</text>
</comment>
<dbReference type="EMBL" id="BNJK01000002">
    <property type="protein sequence ID" value="GHO99527.1"/>
    <property type="molecule type" value="Genomic_DNA"/>
</dbReference>